<protein>
    <submittedName>
        <fullName evidence="6">Phosphotriesterase-related protein</fullName>
    </submittedName>
</protein>
<dbReference type="PANTHER" id="PTHR10819">
    <property type="entry name" value="PHOSPHOTRIESTERASE-RELATED"/>
    <property type="match status" value="1"/>
</dbReference>
<keyword evidence="1 3" id="KW-0479">Metal-binding</keyword>
<dbReference type="Gene3D" id="3.20.20.140">
    <property type="entry name" value="Metal-dependent hydrolases"/>
    <property type="match status" value="1"/>
</dbReference>
<feature type="region of interest" description="Disordered" evidence="5">
    <location>
        <begin position="1"/>
        <end position="20"/>
    </location>
</feature>
<dbReference type="InterPro" id="IPR001559">
    <property type="entry name" value="Phosphotriesterase"/>
</dbReference>
<evidence type="ECO:0000256" key="2">
    <source>
        <dbReference type="ARBA" id="ARBA00022801"/>
    </source>
</evidence>
<proteinExistence type="inferred from homology"/>
<dbReference type="GO" id="GO:0016788">
    <property type="term" value="F:hydrolase activity, acting on ester bonds"/>
    <property type="evidence" value="ECO:0007669"/>
    <property type="project" value="InterPro"/>
</dbReference>
<dbReference type="Pfam" id="PF02126">
    <property type="entry name" value="PTE"/>
    <property type="match status" value="1"/>
</dbReference>
<keyword evidence="2" id="KW-0378">Hydrolase</keyword>
<dbReference type="Proteomes" id="UP000549616">
    <property type="component" value="Unassembled WGS sequence"/>
</dbReference>
<comment type="caution">
    <text evidence="4">Lacks conserved residue(s) required for the propagation of feature annotation.</text>
</comment>
<comment type="cofactor">
    <cofactor evidence="3">
        <name>a divalent metal cation</name>
        <dbReference type="ChEBI" id="CHEBI:60240"/>
    </cofactor>
    <text evidence="3">Binds 2 divalent metal cations per subunit.</text>
</comment>
<dbReference type="SUPFAM" id="SSF51556">
    <property type="entry name" value="Metallo-dependent hydrolases"/>
    <property type="match status" value="1"/>
</dbReference>
<keyword evidence="7" id="KW-1185">Reference proteome</keyword>
<feature type="binding site" evidence="3">
    <location>
        <position position="166"/>
    </location>
    <ligand>
        <name>a divalent metal cation</name>
        <dbReference type="ChEBI" id="CHEBI:60240"/>
        <label>2</label>
    </ligand>
</feature>
<evidence type="ECO:0000256" key="3">
    <source>
        <dbReference type="PIRSR" id="PIRSR601559-52"/>
    </source>
</evidence>
<dbReference type="PROSITE" id="PS01322">
    <property type="entry name" value="PHOSPHOTRIESTERASE_1"/>
    <property type="match status" value="1"/>
</dbReference>
<feature type="binding site" evidence="3">
    <location>
        <position position="198"/>
    </location>
    <ligand>
        <name>a divalent metal cation</name>
        <dbReference type="ChEBI" id="CHEBI:60240"/>
        <label>2</label>
    </ligand>
</feature>
<feature type="binding site" evidence="3">
    <location>
        <position position="297"/>
    </location>
    <ligand>
        <name>a divalent metal cation</name>
        <dbReference type="ChEBI" id="CHEBI:60240"/>
        <label>1</label>
    </ligand>
</feature>
<evidence type="ECO:0000313" key="6">
    <source>
        <dbReference type="EMBL" id="NYI91328.1"/>
    </source>
</evidence>
<dbReference type="AlphaFoldDB" id="A0A853B7P3"/>
<evidence type="ECO:0000256" key="4">
    <source>
        <dbReference type="PROSITE-ProRule" id="PRU00679"/>
    </source>
</evidence>
<organism evidence="6 7">
    <name type="scientific">Amycolatopsis endophytica</name>
    <dbReference type="NCBI Taxonomy" id="860233"/>
    <lineage>
        <taxon>Bacteria</taxon>
        <taxon>Bacillati</taxon>
        <taxon>Actinomycetota</taxon>
        <taxon>Actinomycetes</taxon>
        <taxon>Pseudonocardiales</taxon>
        <taxon>Pseudonocardiaceae</taxon>
        <taxon>Amycolatopsis</taxon>
    </lineage>
</organism>
<dbReference type="PROSITE" id="PS51347">
    <property type="entry name" value="PHOSPHOTRIESTERASE_2"/>
    <property type="match status" value="1"/>
</dbReference>
<accession>A0A853B7P3</accession>
<dbReference type="GO" id="GO:0008270">
    <property type="term" value="F:zinc ion binding"/>
    <property type="evidence" value="ECO:0007669"/>
    <property type="project" value="InterPro"/>
</dbReference>
<comment type="similarity">
    <text evidence="4">Belongs to the metallo-dependent hydrolases superfamily. Phosphotriesterase family.</text>
</comment>
<evidence type="ECO:0000256" key="1">
    <source>
        <dbReference type="ARBA" id="ARBA00022723"/>
    </source>
</evidence>
<comment type="caution">
    <text evidence="6">The sequence shown here is derived from an EMBL/GenBank/DDBJ whole genome shotgun (WGS) entry which is preliminary data.</text>
</comment>
<feature type="binding site" evidence="3">
    <location>
        <position position="23"/>
    </location>
    <ligand>
        <name>a divalent metal cation</name>
        <dbReference type="ChEBI" id="CHEBI:60240"/>
        <label>1</label>
    </ligand>
</feature>
<sequence>MPGTLRTVRGDIDPAEMGSTLPHEHVFGAVDMYWDPGEDPRASADPGAGPTLENLWHWRENPCANRGNLHMGDEKDAIDELSVLPGLGVGTLVTLSPIGMGRNAAGLRYVSEVTGVHIVAGSSYYVAASWPGERRSMTEDQMVDEIARDITVGMEGTDVRAGIVGEVGLSWPIDPLEERALAASVRAHRQTGAALSIHNPYYVPGAGTLLEIGRRIADLGADMSRVIMGHCDGFSRDPRFPDVVAELGCYVELDLFGYPSGYEPEVDFVYPSDELRVETILGLIKAGLADRLLLSHDICFKTSRQKFGGNGYGYIHRVIVPWLKRKGADDDVLDQILVRNAQTVLPLAPV</sequence>
<evidence type="ECO:0000313" key="7">
    <source>
        <dbReference type="Proteomes" id="UP000549616"/>
    </source>
</evidence>
<dbReference type="EMBL" id="JACCFK010000001">
    <property type="protein sequence ID" value="NYI91328.1"/>
    <property type="molecule type" value="Genomic_DNA"/>
</dbReference>
<evidence type="ECO:0000256" key="5">
    <source>
        <dbReference type="SAM" id="MobiDB-lite"/>
    </source>
</evidence>
<dbReference type="RefSeq" id="WP_179775234.1">
    <property type="nucleotide sequence ID" value="NZ_JACCFK010000001.1"/>
</dbReference>
<feature type="binding site" evidence="3">
    <location>
        <position position="230"/>
    </location>
    <ligand>
        <name>a divalent metal cation</name>
        <dbReference type="ChEBI" id="CHEBI:60240"/>
        <label>2</label>
    </ligand>
</feature>
<dbReference type="InterPro" id="IPR032466">
    <property type="entry name" value="Metal_Hydrolase"/>
</dbReference>
<reference evidence="6 7" key="1">
    <citation type="submission" date="2020-07" db="EMBL/GenBank/DDBJ databases">
        <title>Sequencing the genomes of 1000 actinobacteria strains.</title>
        <authorList>
            <person name="Klenk H.-P."/>
        </authorList>
    </citation>
    <scope>NUCLEOTIDE SEQUENCE [LARGE SCALE GENOMIC DNA]</scope>
    <source>
        <strain evidence="6 7">DSM 104006</strain>
    </source>
</reference>
<name>A0A853B7P3_9PSEU</name>
<gene>
    <name evidence="6" type="ORF">HNR02_004651</name>
</gene>
<feature type="binding site" evidence="3">
    <location>
        <position position="166"/>
    </location>
    <ligand>
        <name>a divalent metal cation</name>
        <dbReference type="ChEBI" id="CHEBI:60240"/>
        <label>1</label>
    </ligand>
</feature>
<dbReference type="PANTHER" id="PTHR10819:SF3">
    <property type="entry name" value="PHOSPHOTRIESTERASE-RELATED PROTEIN"/>
    <property type="match status" value="1"/>
</dbReference>
<dbReference type="InterPro" id="IPR017947">
    <property type="entry name" value="AryldialkylPase_Zn-BS"/>
</dbReference>
<feature type="binding site" evidence="3">
    <location>
        <position position="25"/>
    </location>
    <ligand>
        <name>a divalent metal cation</name>
        <dbReference type="ChEBI" id="CHEBI:60240"/>
        <label>1</label>
    </ligand>
</feature>